<evidence type="ECO:0000256" key="1">
    <source>
        <dbReference type="SAM" id="Phobius"/>
    </source>
</evidence>
<feature type="transmembrane region" description="Helical" evidence="1">
    <location>
        <begin position="67"/>
        <end position="91"/>
    </location>
</feature>
<feature type="transmembrane region" description="Helical" evidence="1">
    <location>
        <begin position="21"/>
        <end position="47"/>
    </location>
</feature>
<keyword evidence="1" id="KW-0472">Membrane</keyword>
<dbReference type="InterPro" id="IPR018476">
    <property type="entry name" value="GlyceroP-diester-Pdiesterase_M"/>
</dbReference>
<dbReference type="InterPro" id="IPR017946">
    <property type="entry name" value="PLC-like_Pdiesterase_TIM-brl"/>
</dbReference>
<sequence length="612" mass="65517">MRPAILLSHLRACWQPLLITHLLYTLLAIAVLAPLFGLMLKLALMAAGTTAAVDQDIARLLLSPTGFIGAVFLVSVALVFVGLELGALLLIARSSRSGDVIAPTEAIRFSLSRASQLLGLTIRLTLRVLLILLPYLVVVAGLVFALLTDHDINYYLAKRPPVFTGTVAAALVLAVPLLWVLCLRLWHWSLVLPIVLLDGVEPAAAFELSKQRVMAYPAQVRSALLHWLLVVIGLSALPLLVLTLGMEIILGTGLTSLATLALALGLLGALWSALNVLITALNFGGFAAVINDLHDITGGNAADVPSPSTGDTRRSSLGALGITTVICVLAVGALALMLHQVDFRDDVAIIAHRGAAGSAPENTLASIQQAIADGTDWVEIDVQESRDGQVVVVHDSDFMKLAGDPIKVWEGDLARLRNIDVGSWYDPAFASERIPTLAQVLTVIAASSANLVIELKYYGHDQQLEQRVVDLVEAADMAERVAIMSLKLDGVHKLKALRPDWTGGLLAATAIGDITRLSADFLAINQGLVSPAFIRRAHKAGKQVFVWTVNDPISLSHWMSMGVDGVITDEPALARQVLNERAELSPAGRLVISAALFFGKPETLKRYRDNSP</sequence>
<keyword evidence="4" id="KW-1185">Reference proteome</keyword>
<gene>
    <name evidence="3" type="ORF">C0029_13900</name>
</gene>
<accession>A0AAP8SMR9</accession>
<dbReference type="PROSITE" id="PS51704">
    <property type="entry name" value="GP_PDE"/>
    <property type="match status" value="1"/>
</dbReference>
<evidence type="ECO:0000259" key="2">
    <source>
        <dbReference type="PROSITE" id="PS51704"/>
    </source>
</evidence>
<dbReference type="SUPFAM" id="SSF51695">
    <property type="entry name" value="PLC-like phosphodiesterases"/>
    <property type="match status" value="1"/>
</dbReference>
<keyword evidence="1" id="KW-1133">Transmembrane helix</keyword>
<feature type="transmembrane region" description="Helical" evidence="1">
    <location>
        <begin position="224"/>
        <end position="242"/>
    </location>
</feature>
<dbReference type="RefSeq" id="WP_084198451.1">
    <property type="nucleotide sequence ID" value="NZ_BMYL01000003.1"/>
</dbReference>
<dbReference type="Proteomes" id="UP000235162">
    <property type="component" value="Unassembled WGS sequence"/>
</dbReference>
<dbReference type="Pfam" id="PF10110">
    <property type="entry name" value="GPDPase_memb"/>
    <property type="match status" value="1"/>
</dbReference>
<organism evidence="3 4">
    <name type="scientific">Halioglobus japonicus</name>
    <dbReference type="NCBI Taxonomy" id="930805"/>
    <lineage>
        <taxon>Bacteria</taxon>
        <taxon>Pseudomonadati</taxon>
        <taxon>Pseudomonadota</taxon>
        <taxon>Gammaproteobacteria</taxon>
        <taxon>Cellvibrionales</taxon>
        <taxon>Halieaceae</taxon>
        <taxon>Halioglobus</taxon>
    </lineage>
</organism>
<reference evidence="3 4" key="1">
    <citation type="submission" date="2018-01" db="EMBL/GenBank/DDBJ databases">
        <title>The draft genome sequence of Halioglobus japonicus S1-36.</title>
        <authorList>
            <person name="Du Z.-J."/>
            <person name="Shi M.-J."/>
        </authorList>
    </citation>
    <scope>NUCLEOTIDE SEQUENCE [LARGE SCALE GENOMIC DNA]</scope>
    <source>
        <strain evidence="3 4">S1-36</strain>
    </source>
</reference>
<dbReference type="GO" id="GO:0006629">
    <property type="term" value="P:lipid metabolic process"/>
    <property type="evidence" value="ECO:0007669"/>
    <property type="project" value="InterPro"/>
</dbReference>
<dbReference type="InterPro" id="IPR030395">
    <property type="entry name" value="GP_PDE_dom"/>
</dbReference>
<name>A0AAP8SMR9_9GAMM</name>
<feature type="transmembrane region" description="Helical" evidence="1">
    <location>
        <begin position="317"/>
        <end position="338"/>
    </location>
</feature>
<feature type="domain" description="GP-PDE" evidence="2">
    <location>
        <begin position="347"/>
        <end position="578"/>
    </location>
</feature>
<feature type="transmembrane region" description="Helical" evidence="1">
    <location>
        <begin position="124"/>
        <end position="147"/>
    </location>
</feature>
<dbReference type="AlphaFoldDB" id="A0AAP8SMR9"/>
<dbReference type="GO" id="GO:0008081">
    <property type="term" value="F:phosphoric diester hydrolase activity"/>
    <property type="evidence" value="ECO:0007669"/>
    <property type="project" value="InterPro"/>
</dbReference>
<dbReference type="PANTHER" id="PTHR46211">
    <property type="entry name" value="GLYCEROPHOSPHORYL DIESTER PHOSPHODIESTERASE"/>
    <property type="match status" value="1"/>
</dbReference>
<keyword evidence="1" id="KW-0812">Transmembrane</keyword>
<proteinExistence type="predicted"/>
<protein>
    <submittedName>
        <fullName evidence="3">Glycerophosphodiester phosphodiesterase</fullName>
    </submittedName>
</protein>
<dbReference type="KEGG" id="hja:BST95_05340"/>
<evidence type="ECO:0000313" key="4">
    <source>
        <dbReference type="Proteomes" id="UP000235162"/>
    </source>
</evidence>
<feature type="transmembrane region" description="Helical" evidence="1">
    <location>
        <begin position="167"/>
        <end position="186"/>
    </location>
</feature>
<dbReference type="Gene3D" id="3.20.20.190">
    <property type="entry name" value="Phosphatidylinositol (PI) phosphodiesterase"/>
    <property type="match status" value="1"/>
</dbReference>
<evidence type="ECO:0000313" key="3">
    <source>
        <dbReference type="EMBL" id="PLW85696.1"/>
    </source>
</evidence>
<dbReference type="Pfam" id="PF03009">
    <property type="entry name" value="GDPD"/>
    <property type="match status" value="1"/>
</dbReference>
<dbReference type="EMBL" id="PKUR01000003">
    <property type="protein sequence ID" value="PLW85696.1"/>
    <property type="molecule type" value="Genomic_DNA"/>
</dbReference>
<feature type="transmembrane region" description="Helical" evidence="1">
    <location>
        <begin position="248"/>
        <end position="271"/>
    </location>
</feature>
<dbReference type="PANTHER" id="PTHR46211:SF8">
    <property type="entry name" value="PHOSPHODIESTERASE"/>
    <property type="match status" value="1"/>
</dbReference>
<comment type="caution">
    <text evidence="3">The sequence shown here is derived from an EMBL/GenBank/DDBJ whole genome shotgun (WGS) entry which is preliminary data.</text>
</comment>